<keyword evidence="1" id="KW-0472">Membrane</keyword>
<dbReference type="EMBL" id="AGCN01000043">
    <property type="protein sequence ID" value="EHN59970.1"/>
    <property type="molecule type" value="Genomic_DNA"/>
</dbReference>
<sequence length="41" mass="4602">MGGRSMSWITPYVPIIIEAVLVIGIVFIGFKLYKKFGLSKK</sequence>
<keyword evidence="1" id="KW-1133">Transmembrane helix</keyword>
<dbReference type="Proteomes" id="UP000003597">
    <property type="component" value="Unassembled WGS sequence"/>
</dbReference>
<feature type="transmembrane region" description="Helical" evidence="1">
    <location>
        <begin position="12"/>
        <end position="33"/>
    </location>
</feature>
<keyword evidence="1" id="KW-0812">Transmembrane</keyword>
<evidence type="ECO:0000256" key="1">
    <source>
        <dbReference type="SAM" id="Phobius"/>
    </source>
</evidence>
<dbReference type="AlphaFoldDB" id="A0AB72Z451"/>
<proteinExistence type="predicted"/>
<gene>
    <name evidence="2" type="ORF">HMPREF0557_02886</name>
</gene>
<comment type="caution">
    <text evidence="2">The sequence shown here is derived from an EMBL/GenBank/DDBJ whole genome shotgun (WGS) entry which is preliminary data.</text>
</comment>
<reference evidence="2 3" key="1">
    <citation type="submission" date="2011-08" db="EMBL/GenBank/DDBJ databases">
        <authorList>
            <person name="Weinstock G."/>
            <person name="Sodergren E."/>
            <person name="Clifton S."/>
            <person name="Fulton L."/>
            <person name="Fulton B."/>
            <person name="Courtney L."/>
            <person name="Fronick C."/>
            <person name="Harrison M."/>
            <person name="Strong C."/>
            <person name="Farmer C."/>
            <person name="Delahaunty K."/>
            <person name="Markovic C."/>
            <person name="Hall O."/>
            <person name="Minx P."/>
            <person name="Tomlinson C."/>
            <person name="Mitreva M."/>
            <person name="Hou S."/>
            <person name="Chen J."/>
            <person name="Wollam A."/>
            <person name="Pepin K.H."/>
            <person name="Johnson M."/>
            <person name="Bhonagiri V."/>
            <person name="Zhang X."/>
            <person name="Suruliraj S."/>
            <person name="Warren W."/>
            <person name="Chinwalla A."/>
            <person name="Mardis E.R."/>
            <person name="Wilson R.K."/>
        </authorList>
    </citation>
    <scope>NUCLEOTIDE SEQUENCE [LARGE SCALE GENOMIC DNA]</scope>
    <source>
        <strain evidence="2 3">ATCC 33091</strain>
    </source>
</reference>
<evidence type="ECO:0000313" key="2">
    <source>
        <dbReference type="EMBL" id="EHN59970.1"/>
    </source>
</evidence>
<organism evidence="2 3">
    <name type="scientific">Listeria innocua ATCC 33091</name>
    <dbReference type="NCBI Taxonomy" id="1002366"/>
    <lineage>
        <taxon>Bacteria</taxon>
        <taxon>Bacillati</taxon>
        <taxon>Bacillota</taxon>
        <taxon>Bacilli</taxon>
        <taxon>Bacillales</taxon>
        <taxon>Listeriaceae</taxon>
        <taxon>Listeria</taxon>
    </lineage>
</organism>
<name>A0AB72Z451_LISIO</name>
<keyword evidence="3" id="KW-1185">Reference proteome</keyword>
<accession>A0AB72Z451</accession>
<protein>
    <submittedName>
        <fullName evidence="2">Uncharacterized protein</fullName>
    </submittedName>
</protein>
<evidence type="ECO:0000313" key="3">
    <source>
        <dbReference type="Proteomes" id="UP000003597"/>
    </source>
</evidence>